<dbReference type="GO" id="GO:0016757">
    <property type="term" value="F:glycosyltransferase activity"/>
    <property type="evidence" value="ECO:0007669"/>
    <property type="project" value="UniProtKB-KW"/>
</dbReference>
<sequence>MRFKNVTDEDWNLTMRLDENSFKVLYDPSLVASGQCPSTLRRLFRQQARWAECHTRTFRSHFFKIWRCKFLKLKEKIDFVFIGASFLNSILIFLLSLTWIITLLFPAVFLPMP</sequence>
<feature type="transmembrane region" description="Helical" evidence="7">
    <location>
        <begin position="79"/>
        <end position="109"/>
    </location>
</feature>
<evidence type="ECO:0000256" key="3">
    <source>
        <dbReference type="ARBA" id="ARBA00022679"/>
    </source>
</evidence>
<dbReference type="EMBL" id="LFWU01000118">
    <property type="protein sequence ID" value="KON30674.1"/>
    <property type="molecule type" value="Genomic_DNA"/>
</dbReference>
<organism evidence="8 9">
    <name type="scientific">miscellaneous Crenarchaeota group-1 archaeon SG8-32-1</name>
    <dbReference type="NCBI Taxonomy" id="1685124"/>
    <lineage>
        <taxon>Archaea</taxon>
        <taxon>Candidatus Bathyarchaeota</taxon>
        <taxon>MCG-1</taxon>
    </lineage>
</organism>
<keyword evidence="2" id="KW-0328">Glycosyltransferase</keyword>
<protein>
    <recommendedName>
        <fullName evidence="10">Glycosyltransferase 2-like domain-containing protein</fullName>
    </recommendedName>
</protein>
<evidence type="ECO:0000256" key="6">
    <source>
        <dbReference type="ARBA" id="ARBA00023136"/>
    </source>
</evidence>
<evidence type="ECO:0000313" key="8">
    <source>
        <dbReference type="EMBL" id="KON30674.1"/>
    </source>
</evidence>
<keyword evidence="3" id="KW-0808">Transferase</keyword>
<evidence type="ECO:0000256" key="2">
    <source>
        <dbReference type="ARBA" id="ARBA00022676"/>
    </source>
</evidence>
<dbReference type="SUPFAM" id="SSF53448">
    <property type="entry name" value="Nucleotide-diphospho-sugar transferases"/>
    <property type="match status" value="1"/>
</dbReference>
<accession>A0A0M0BQE7</accession>
<dbReference type="PANTHER" id="PTHR43867">
    <property type="entry name" value="CELLULOSE SYNTHASE CATALYTIC SUBUNIT A [UDP-FORMING]"/>
    <property type="match status" value="1"/>
</dbReference>
<dbReference type="InterPro" id="IPR050321">
    <property type="entry name" value="Glycosyltr_2/OpgH_subfam"/>
</dbReference>
<dbReference type="InterPro" id="IPR029044">
    <property type="entry name" value="Nucleotide-diphossugar_trans"/>
</dbReference>
<dbReference type="GO" id="GO:0016020">
    <property type="term" value="C:membrane"/>
    <property type="evidence" value="ECO:0007669"/>
    <property type="project" value="UniProtKB-SubCell"/>
</dbReference>
<evidence type="ECO:0000313" key="9">
    <source>
        <dbReference type="Proteomes" id="UP000037237"/>
    </source>
</evidence>
<evidence type="ECO:0000256" key="5">
    <source>
        <dbReference type="ARBA" id="ARBA00022989"/>
    </source>
</evidence>
<name>A0A0M0BQE7_9ARCH</name>
<dbReference type="Proteomes" id="UP000037237">
    <property type="component" value="Unassembled WGS sequence"/>
</dbReference>
<reference evidence="8 9" key="1">
    <citation type="submission" date="2015-06" db="EMBL/GenBank/DDBJ databases">
        <title>New insights into the roles of widespread benthic archaea in carbon and nitrogen cycling.</title>
        <authorList>
            <person name="Lazar C.S."/>
            <person name="Baker B.J."/>
            <person name="Seitz K.W."/>
            <person name="Hyde A.S."/>
            <person name="Dick G.J."/>
            <person name="Hinrichs K.-U."/>
            <person name="Teske A.P."/>
        </authorList>
    </citation>
    <scope>NUCLEOTIDE SEQUENCE [LARGE SCALE GENOMIC DNA]</scope>
    <source>
        <strain evidence="8">SG8-32-1</strain>
    </source>
</reference>
<evidence type="ECO:0008006" key="10">
    <source>
        <dbReference type="Google" id="ProtNLM"/>
    </source>
</evidence>
<evidence type="ECO:0000256" key="7">
    <source>
        <dbReference type="SAM" id="Phobius"/>
    </source>
</evidence>
<comment type="caution">
    <text evidence="8">The sequence shown here is derived from an EMBL/GenBank/DDBJ whole genome shotgun (WGS) entry which is preliminary data.</text>
</comment>
<keyword evidence="5 7" id="KW-1133">Transmembrane helix</keyword>
<keyword evidence="4 7" id="KW-0812">Transmembrane</keyword>
<gene>
    <name evidence="8" type="ORF">AC477_04765</name>
</gene>
<keyword evidence="6 7" id="KW-0472">Membrane</keyword>
<evidence type="ECO:0000256" key="4">
    <source>
        <dbReference type="ARBA" id="ARBA00022692"/>
    </source>
</evidence>
<evidence type="ECO:0000256" key="1">
    <source>
        <dbReference type="ARBA" id="ARBA00004141"/>
    </source>
</evidence>
<dbReference type="PANTHER" id="PTHR43867:SF2">
    <property type="entry name" value="CELLULOSE SYNTHASE CATALYTIC SUBUNIT A [UDP-FORMING]"/>
    <property type="match status" value="1"/>
</dbReference>
<dbReference type="AlphaFoldDB" id="A0A0M0BQE7"/>
<proteinExistence type="predicted"/>
<comment type="subcellular location">
    <subcellularLocation>
        <location evidence="1">Membrane</location>
        <topology evidence="1">Multi-pass membrane protein</topology>
    </subcellularLocation>
</comment>